<dbReference type="Pfam" id="PF07833">
    <property type="entry name" value="Cu_amine_oxidN1"/>
    <property type="match status" value="1"/>
</dbReference>
<dbReference type="GO" id="GO:0004252">
    <property type="term" value="F:serine-type endopeptidase activity"/>
    <property type="evidence" value="ECO:0007669"/>
    <property type="project" value="InterPro"/>
</dbReference>
<dbReference type="InterPro" id="IPR036582">
    <property type="entry name" value="Mao_N_sf"/>
</dbReference>
<feature type="signal peptide" evidence="2">
    <location>
        <begin position="1"/>
        <end position="31"/>
    </location>
</feature>
<dbReference type="EMBL" id="SKFG01000011">
    <property type="protein sequence ID" value="TCZ76792.1"/>
    <property type="molecule type" value="Genomic_DNA"/>
</dbReference>
<evidence type="ECO:0000259" key="4">
    <source>
        <dbReference type="Pfam" id="PF12146"/>
    </source>
</evidence>
<evidence type="ECO:0000256" key="1">
    <source>
        <dbReference type="ARBA" id="ARBA00022801"/>
    </source>
</evidence>
<dbReference type="Pfam" id="PF12146">
    <property type="entry name" value="Hydrolase_4"/>
    <property type="match status" value="1"/>
</dbReference>
<keyword evidence="1 5" id="KW-0378">Hydrolase</keyword>
<dbReference type="GO" id="GO:0052689">
    <property type="term" value="F:carboxylic ester hydrolase activity"/>
    <property type="evidence" value="ECO:0007669"/>
    <property type="project" value="TreeGrafter"/>
</dbReference>
<dbReference type="SUPFAM" id="SSF55383">
    <property type="entry name" value="Copper amine oxidase, domain N"/>
    <property type="match status" value="1"/>
</dbReference>
<protein>
    <submittedName>
        <fullName evidence="5">Alpha/beta fold hydrolase</fullName>
    </submittedName>
</protein>
<dbReference type="OrthoDB" id="9809549at2"/>
<dbReference type="InterPro" id="IPR029058">
    <property type="entry name" value="AB_hydrolase_fold"/>
</dbReference>
<dbReference type="RefSeq" id="WP_132418380.1">
    <property type="nucleotide sequence ID" value="NZ_SKFG01000011.1"/>
</dbReference>
<dbReference type="PROSITE" id="PS00708">
    <property type="entry name" value="PRO_ENDOPEP_SER"/>
    <property type="match status" value="1"/>
</dbReference>
<dbReference type="PANTHER" id="PTHR43265">
    <property type="entry name" value="ESTERASE ESTD"/>
    <property type="match status" value="1"/>
</dbReference>
<dbReference type="InterPro" id="IPR002471">
    <property type="entry name" value="Pept_S9_AS"/>
</dbReference>
<evidence type="ECO:0000256" key="2">
    <source>
        <dbReference type="SAM" id="SignalP"/>
    </source>
</evidence>
<organism evidence="5 6">
    <name type="scientific">Paenibacillus albiflavus</name>
    <dbReference type="NCBI Taxonomy" id="2545760"/>
    <lineage>
        <taxon>Bacteria</taxon>
        <taxon>Bacillati</taxon>
        <taxon>Bacillota</taxon>
        <taxon>Bacilli</taxon>
        <taxon>Bacillales</taxon>
        <taxon>Paenibacillaceae</taxon>
        <taxon>Paenibacillus</taxon>
    </lineage>
</organism>
<dbReference type="Gene3D" id="3.30.457.10">
    <property type="entry name" value="Copper amine oxidase-like, N-terminal domain"/>
    <property type="match status" value="1"/>
</dbReference>
<proteinExistence type="predicted"/>
<evidence type="ECO:0000313" key="6">
    <source>
        <dbReference type="Proteomes" id="UP000295418"/>
    </source>
</evidence>
<dbReference type="InterPro" id="IPR022742">
    <property type="entry name" value="Hydrolase_4"/>
</dbReference>
<dbReference type="SUPFAM" id="SSF53474">
    <property type="entry name" value="alpha/beta-Hydrolases"/>
    <property type="match status" value="1"/>
</dbReference>
<dbReference type="PANTHER" id="PTHR43265:SF1">
    <property type="entry name" value="ESTERASE ESTD"/>
    <property type="match status" value="1"/>
</dbReference>
<reference evidence="5 6" key="1">
    <citation type="submission" date="2019-03" db="EMBL/GenBank/DDBJ databases">
        <authorList>
            <person name="Kim M.K.M."/>
        </authorList>
    </citation>
    <scope>NUCLEOTIDE SEQUENCE [LARGE SCALE GENOMIC DNA]</scope>
    <source>
        <strain evidence="5 6">18JY21-1</strain>
    </source>
</reference>
<sequence length="553" mass="60864">MIKLLPTKSFKTLIAGSMLTLALAMPVQAMAESTNANTQAPLRSIAESIGAKVTWDEAKQQVTVNRGGLQFTVTIGNDHAIVNGKEVILNNKVTTVDGSTIIPLEIIEEALQVQLDWNAANGLTIDPTDTASLGSYYMQLVSNNKFTEARALMNDNLQQLIPDTMMPVLFNLAASPYGNVTDLLEVQVEKNKLHNIAHLTYMTEKSTPIQVDIRYDQSNKISDIRFTVATPPSTYHKPSYDNADNYTEEEVVVGEGLTAVAGTLTLPKGDGPFPTVILVHGSGPSDRDEAVGGYKTFRDLAVGLANKGIAVLRYDKQTFVNSLSAALIPKYTVKNESIDDVFQAVKLLHNDKRIDQKHVFVIGHSQGGMLVPQIIEQDQNKALAGAVVMAGPSKPLENVSIDQNNEAIDRLIKAGQPKEVIESAKQQVAQWEQIVSILHDPQYSTSNLPQLAIPGLYWWMDFRNYYAGELAKKQAAPLLILQGENDFQVNMSNYEGWKQALSTRKDVSFKSYPKLNHFFVSVDMPSTGAEYYTPGNVPATVIDDIAEWLLKQK</sequence>
<evidence type="ECO:0000259" key="3">
    <source>
        <dbReference type="Pfam" id="PF07833"/>
    </source>
</evidence>
<keyword evidence="6" id="KW-1185">Reference proteome</keyword>
<feature type="domain" description="Copper amine oxidase-like N-terminal" evidence="3">
    <location>
        <begin position="26"/>
        <end position="122"/>
    </location>
</feature>
<evidence type="ECO:0000313" key="5">
    <source>
        <dbReference type="EMBL" id="TCZ76792.1"/>
    </source>
</evidence>
<gene>
    <name evidence="5" type="ORF">E0485_12465</name>
</gene>
<dbReference type="Proteomes" id="UP000295418">
    <property type="component" value="Unassembled WGS sequence"/>
</dbReference>
<dbReference type="AlphaFoldDB" id="A0A4V2WNU7"/>
<accession>A0A4V2WNU7</accession>
<dbReference type="InterPro" id="IPR012854">
    <property type="entry name" value="Cu_amine_oxidase-like_N"/>
</dbReference>
<dbReference type="Gene3D" id="3.40.50.1820">
    <property type="entry name" value="alpha/beta hydrolase"/>
    <property type="match status" value="1"/>
</dbReference>
<comment type="caution">
    <text evidence="5">The sequence shown here is derived from an EMBL/GenBank/DDBJ whole genome shotgun (WGS) entry which is preliminary data.</text>
</comment>
<feature type="domain" description="Serine aminopeptidase S33" evidence="4">
    <location>
        <begin position="294"/>
        <end position="517"/>
    </location>
</feature>
<keyword evidence="2" id="KW-0732">Signal</keyword>
<feature type="chain" id="PRO_5020715451" evidence="2">
    <location>
        <begin position="32"/>
        <end position="553"/>
    </location>
</feature>
<name>A0A4V2WNU7_9BACL</name>
<dbReference type="InterPro" id="IPR053145">
    <property type="entry name" value="AB_hydrolase_Est10"/>
</dbReference>
<dbReference type="GO" id="GO:0006508">
    <property type="term" value="P:proteolysis"/>
    <property type="evidence" value="ECO:0007669"/>
    <property type="project" value="InterPro"/>
</dbReference>